<sequence>METAEKLAIVSAGVFFLTALLTGIWKYRQIMAAANGEAHPYVDICHRASLLYAFAAMLLAKFVEISQLPAVWEILATAAVVFYFAVAILSYMVHGLLQDTENQLKAPFRLGQTNLSAHHVSVHMWMLIAAEVGGFLILFYGVLAALF</sequence>
<proteinExistence type="predicted"/>
<keyword evidence="1" id="KW-1133">Transmembrane helix</keyword>
<feature type="transmembrane region" description="Helical" evidence="1">
    <location>
        <begin position="47"/>
        <end position="63"/>
    </location>
</feature>
<feature type="transmembrane region" description="Helical" evidence="1">
    <location>
        <begin position="70"/>
        <end position="93"/>
    </location>
</feature>
<keyword evidence="1" id="KW-0472">Membrane</keyword>
<feature type="transmembrane region" description="Helical" evidence="1">
    <location>
        <begin position="7"/>
        <end position="27"/>
    </location>
</feature>
<gene>
    <name evidence="2" type="ORF">EYC82_09910</name>
</gene>
<protein>
    <recommendedName>
        <fullName evidence="4">Integral membrane protein</fullName>
    </recommendedName>
</protein>
<reference evidence="2" key="1">
    <citation type="submission" date="2019-02" db="EMBL/GenBank/DDBJ databases">
        <authorList>
            <person name="Li S.-H."/>
        </authorList>
    </citation>
    <scope>NUCLEOTIDE SEQUENCE</scope>
    <source>
        <strain evidence="2">IMCC11814</strain>
    </source>
</reference>
<feature type="transmembrane region" description="Helical" evidence="1">
    <location>
        <begin position="124"/>
        <end position="146"/>
    </location>
</feature>
<dbReference type="Proteomes" id="UP001143304">
    <property type="component" value="Unassembled WGS sequence"/>
</dbReference>
<organism evidence="2 3">
    <name type="scientific">Candidatus Marimicrobium litorale</name>
    <dbReference type="NCBI Taxonomy" id="2518991"/>
    <lineage>
        <taxon>Bacteria</taxon>
        <taxon>Pseudomonadati</taxon>
        <taxon>Pseudomonadota</taxon>
        <taxon>Gammaproteobacteria</taxon>
        <taxon>Cellvibrionales</taxon>
        <taxon>Halieaceae</taxon>
        <taxon>Marimicrobium</taxon>
    </lineage>
</organism>
<keyword evidence="3" id="KW-1185">Reference proteome</keyword>
<dbReference type="RefSeq" id="WP_279249378.1">
    <property type="nucleotide sequence ID" value="NZ_SHNO01000001.1"/>
</dbReference>
<evidence type="ECO:0000313" key="2">
    <source>
        <dbReference type="EMBL" id="MCX2977668.1"/>
    </source>
</evidence>
<comment type="caution">
    <text evidence="2">The sequence shown here is derived from an EMBL/GenBank/DDBJ whole genome shotgun (WGS) entry which is preliminary data.</text>
</comment>
<keyword evidence="1" id="KW-0812">Transmembrane</keyword>
<dbReference type="EMBL" id="SHNO01000001">
    <property type="protein sequence ID" value="MCX2977668.1"/>
    <property type="molecule type" value="Genomic_DNA"/>
</dbReference>
<name>A0ABT3T5W4_9GAMM</name>
<evidence type="ECO:0000256" key="1">
    <source>
        <dbReference type="SAM" id="Phobius"/>
    </source>
</evidence>
<evidence type="ECO:0000313" key="3">
    <source>
        <dbReference type="Proteomes" id="UP001143304"/>
    </source>
</evidence>
<accession>A0ABT3T5W4</accession>
<evidence type="ECO:0008006" key="4">
    <source>
        <dbReference type="Google" id="ProtNLM"/>
    </source>
</evidence>